<evidence type="ECO:0000259" key="5">
    <source>
        <dbReference type="Pfam" id="PF20843"/>
    </source>
</evidence>
<feature type="signal peptide" evidence="2">
    <location>
        <begin position="1"/>
        <end position="28"/>
    </location>
</feature>
<keyword evidence="7" id="KW-1185">Reference proteome</keyword>
<feature type="domain" description="Rax2-like third" evidence="5">
    <location>
        <begin position="396"/>
        <end position="565"/>
    </location>
</feature>
<dbReference type="PANTHER" id="PTHR31778:SF2">
    <property type="entry name" value="BUD SITE SELECTION PROTEIN RAX2"/>
    <property type="match status" value="1"/>
</dbReference>
<proteinExistence type="predicted"/>
<comment type="caution">
    <text evidence="6">The sequence shown here is derived from an EMBL/GenBank/DDBJ whole genome shotgun (WGS) entry which is preliminary data.</text>
</comment>
<dbReference type="InParanoid" id="A0A1Y2DFU1"/>
<accession>A0A1Y2DFU1</accession>
<dbReference type="FunCoup" id="A0A1Y2DFU1">
    <property type="interactions" value="6"/>
</dbReference>
<evidence type="ECO:0008006" key="8">
    <source>
        <dbReference type="Google" id="ProtNLM"/>
    </source>
</evidence>
<dbReference type="OrthoDB" id="2503993at2759"/>
<evidence type="ECO:0000313" key="7">
    <source>
        <dbReference type="Proteomes" id="UP000193467"/>
    </source>
</evidence>
<sequence length="985" mass="99382">MMPRTAFARPRPAAILCYLSLAFTPALADSSLPKIDFSSLGTVGVVGSFAGLSLYDAETASVTYSPTASTLLARSAAGDLSNVGATNEGGNIAALCQTPSGTLFVGGSFTSLGGQAAVNIAAYEPTTDTFSALGAGLDGEVRALSCNGTTVYAGGDFTGPAGGSGFGGNVAAWSIPDQSWSPLPFAGLNGAVEAITPSEDGKSLFFGGDFSTVFSNGTTTTAGSSNTTFQSLGSSLVPISLNSSDYTASPTTYISGFGRPQYIFCPRHADGIGASWLLVDGSVGSFIARMYRPLSVRGIRLGNTFYEGRGTANFSLTSIPDNTVLELTYASDPSDSSSALTTCQSNCPLAHNESIPYQDFLFPENTTMTGFELNIFGWYGAGGGLHLLQLLSDGAYAYGVESNNLSPCTAGLGASNQSGVSTTGTWNETDVVSSIPGTYQSVAVAYVEGGTAVADAPTLTWTPYVGTGGAYEVYFVTPGCQEQGTCATRTSVSLVATPGGDGTGETTTTVVDQTNTADSSTLIYSGNLLASTSSTPGLSVTLTLANGGAPNAGTTYEIVADMVSLRANSTNGTSTAAQLLDGYGLFEYALVGTGAFDDAVTAASSLNATSTLTNATGLDEVSFKLNQGATINSVVSVGSGDALRVFVGGNFTYTDGSTTSANVLSYTKDAVAVAPNGGLAGIISSLTEHSGVLYAAGEFTATTDGSITGLDGVAKWEYNVANSVWVALADVPSVGGSVEQLGVANTGANDSIVAVGGGGNGLAFYDPSSSSWNSSQAGLLIGNLTAFGAAPSASDTNGTVYLAGNVIAASSNSAPGGALLSRGSDGTPKITSLGYQLESATSSSSTNSSSAVANRQRRRSKMNIVARAIVDEVVAALRPRAPRLETRAPAASVNITLPSAISSTTTGQVLAGAFWTNGSTELMLIGGNFVTSDGITSLGLYDVDAKTLAAVPGQSITGAVSSLAVFDDTAWIGGNFTTASGRQGF</sequence>
<dbReference type="GO" id="GO:1902929">
    <property type="term" value="C:plasma membrane of growing cell tip"/>
    <property type="evidence" value="ECO:0007669"/>
    <property type="project" value="TreeGrafter"/>
</dbReference>
<dbReference type="AlphaFoldDB" id="A0A1Y2DFU1"/>
<dbReference type="InterPro" id="IPR024982">
    <property type="entry name" value="Rax2-like_C"/>
</dbReference>
<feature type="non-terminal residue" evidence="6">
    <location>
        <position position="985"/>
    </location>
</feature>
<dbReference type="SUPFAM" id="SSF101898">
    <property type="entry name" value="NHL repeat"/>
    <property type="match status" value="1"/>
</dbReference>
<reference evidence="6 7" key="1">
    <citation type="submission" date="2016-07" db="EMBL/GenBank/DDBJ databases">
        <title>Pervasive Adenine N6-methylation of Active Genes in Fungi.</title>
        <authorList>
            <consortium name="DOE Joint Genome Institute"/>
            <person name="Mondo S.J."/>
            <person name="Dannebaum R.O."/>
            <person name="Kuo R.C."/>
            <person name="Labutti K."/>
            <person name="Haridas S."/>
            <person name="Kuo A."/>
            <person name="Salamov A."/>
            <person name="Ahrendt S.R."/>
            <person name="Lipzen A."/>
            <person name="Sullivan W."/>
            <person name="Andreopoulos W.B."/>
            <person name="Clum A."/>
            <person name="Lindquist E."/>
            <person name="Daum C."/>
            <person name="Ramamoorthy G.K."/>
            <person name="Gryganskyi A."/>
            <person name="Culley D."/>
            <person name="Magnuson J.K."/>
            <person name="James T.Y."/>
            <person name="O'Malley M.A."/>
            <person name="Stajich J.E."/>
            <person name="Spatafora J.W."/>
            <person name="Visel A."/>
            <person name="Grigoriev I.V."/>
        </authorList>
    </citation>
    <scope>NUCLEOTIDE SEQUENCE [LARGE SCALE GENOMIC DNA]</scope>
    <source>
        <strain evidence="6 7">62-1032</strain>
    </source>
</reference>
<keyword evidence="2" id="KW-0732">Signal</keyword>
<dbReference type="SUPFAM" id="SSF117281">
    <property type="entry name" value="Kelch motif"/>
    <property type="match status" value="1"/>
</dbReference>
<dbReference type="Pfam" id="PF20842">
    <property type="entry name" value="Rax2_2"/>
    <property type="match status" value="1"/>
</dbReference>
<organism evidence="6 7">
    <name type="scientific">Leucosporidium creatinivorum</name>
    <dbReference type="NCBI Taxonomy" id="106004"/>
    <lineage>
        <taxon>Eukaryota</taxon>
        <taxon>Fungi</taxon>
        <taxon>Dikarya</taxon>
        <taxon>Basidiomycota</taxon>
        <taxon>Pucciniomycotina</taxon>
        <taxon>Microbotryomycetes</taxon>
        <taxon>Leucosporidiales</taxon>
        <taxon>Leucosporidium</taxon>
    </lineage>
</organism>
<evidence type="ECO:0000313" key="6">
    <source>
        <dbReference type="EMBL" id="ORY57976.1"/>
    </source>
</evidence>
<feature type="domain" description="Rax2-like C-terminal" evidence="3">
    <location>
        <begin position="90"/>
        <end position="235"/>
    </location>
</feature>
<evidence type="ECO:0000256" key="1">
    <source>
        <dbReference type="SAM" id="MobiDB-lite"/>
    </source>
</evidence>
<dbReference type="InterPro" id="IPR015915">
    <property type="entry name" value="Kelch-typ_b-propeller"/>
</dbReference>
<dbReference type="Proteomes" id="UP000193467">
    <property type="component" value="Unassembled WGS sequence"/>
</dbReference>
<dbReference type="EMBL" id="MCGR01000080">
    <property type="protein sequence ID" value="ORY57976.1"/>
    <property type="molecule type" value="Genomic_DNA"/>
</dbReference>
<dbReference type="Pfam" id="PF12768">
    <property type="entry name" value="Rax2"/>
    <property type="match status" value="1"/>
</dbReference>
<feature type="domain" description="Rax2-like second" evidence="4">
    <location>
        <begin position="239"/>
        <end position="385"/>
    </location>
</feature>
<dbReference type="PANTHER" id="PTHR31778">
    <property type="entry name" value="BUD SITE SELECTION PROTEIN RAX2"/>
    <property type="match status" value="1"/>
</dbReference>
<gene>
    <name evidence="6" type="ORF">BCR35DRAFT_208557</name>
</gene>
<evidence type="ECO:0000259" key="4">
    <source>
        <dbReference type="Pfam" id="PF20842"/>
    </source>
</evidence>
<feature type="compositionally biased region" description="Low complexity" evidence="1">
    <location>
        <begin position="839"/>
        <end position="851"/>
    </location>
</feature>
<dbReference type="InterPro" id="IPR048266">
    <property type="entry name" value="Rax2-like_second"/>
</dbReference>
<feature type="chain" id="PRO_5013390810" description="Cortical protein marker for cell polarity-domain-containing protein" evidence="2">
    <location>
        <begin position="29"/>
        <end position="985"/>
    </location>
</feature>
<feature type="region of interest" description="Disordered" evidence="1">
    <location>
        <begin position="837"/>
        <end position="858"/>
    </location>
</feature>
<dbReference type="Pfam" id="PF20843">
    <property type="entry name" value="Rax2_3"/>
    <property type="match status" value="1"/>
</dbReference>
<name>A0A1Y2DFU1_9BASI</name>
<protein>
    <recommendedName>
        <fullName evidence="8">Cortical protein marker for cell polarity-domain-containing protein</fullName>
    </recommendedName>
</protein>
<dbReference type="STRING" id="106004.A0A1Y2DFU1"/>
<evidence type="ECO:0000259" key="3">
    <source>
        <dbReference type="Pfam" id="PF12768"/>
    </source>
</evidence>
<evidence type="ECO:0000256" key="2">
    <source>
        <dbReference type="SAM" id="SignalP"/>
    </source>
</evidence>
<dbReference type="InterPro" id="IPR048265">
    <property type="entry name" value="Rax2-like_third"/>
</dbReference>